<dbReference type="PANTHER" id="PTHR43047:SF72">
    <property type="entry name" value="OSMOSENSING HISTIDINE PROTEIN KINASE SLN1"/>
    <property type="match status" value="1"/>
</dbReference>
<dbReference type="Pfam" id="PF00512">
    <property type="entry name" value="HisKA"/>
    <property type="match status" value="1"/>
</dbReference>
<dbReference type="InterPro" id="IPR003661">
    <property type="entry name" value="HisK_dim/P_dom"/>
</dbReference>
<evidence type="ECO:0000256" key="1">
    <source>
        <dbReference type="ARBA" id="ARBA00000085"/>
    </source>
</evidence>
<evidence type="ECO:0000256" key="3">
    <source>
        <dbReference type="ARBA" id="ARBA00022553"/>
    </source>
</evidence>
<feature type="domain" description="Response regulatory" evidence="8">
    <location>
        <begin position="880"/>
        <end position="994"/>
    </location>
</feature>
<evidence type="ECO:0000256" key="5">
    <source>
        <dbReference type="ARBA" id="ARBA00022777"/>
    </source>
</evidence>
<dbReference type="SMART" id="SM00086">
    <property type="entry name" value="PAC"/>
    <property type="match status" value="3"/>
</dbReference>
<dbReference type="SMART" id="SM00448">
    <property type="entry name" value="REC"/>
    <property type="match status" value="1"/>
</dbReference>
<evidence type="ECO:0000256" key="6">
    <source>
        <dbReference type="PROSITE-ProRule" id="PRU00169"/>
    </source>
</evidence>
<dbReference type="STRING" id="1313304.CALK_1399"/>
<dbReference type="Gene3D" id="1.10.287.130">
    <property type="match status" value="1"/>
</dbReference>
<dbReference type="Pfam" id="PF13426">
    <property type="entry name" value="PAS_9"/>
    <property type="match status" value="2"/>
</dbReference>
<dbReference type="InterPro" id="IPR036097">
    <property type="entry name" value="HisK_dim/P_sf"/>
</dbReference>
<dbReference type="SUPFAM" id="SSF55874">
    <property type="entry name" value="ATPase domain of HSP90 chaperone/DNA topoisomerase II/histidine kinase"/>
    <property type="match status" value="1"/>
</dbReference>
<dbReference type="PROSITE" id="PS50110">
    <property type="entry name" value="RESPONSE_REGULATORY"/>
    <property type="match status" value="1"/>
</dbReference>
<dbReference type="InterPro" id="IPR035965">
    <property type="entry name" value="PAS-like_dom_sf"/>
</dbReference>
<dbReference type="OrthoDB" id="6192248at2"/>
<dbReference type="SMART" id="SM00388">
    <property type="entry name" value="HisKA"/>
    <property type="match status" value="1"/>
</dbReference>
<dbReference type="SUPFAM" id="SSF55785">
    <property type="entry name" value="PYP-like sensor domain (PAS domain)"/>
    <property type="match status" value="3"/>
</dbReference>
<dbReference type="InterPro" id="IPR004358">
    <property type="entry name" value="Sig_transdc_His_kin-like_C"/>
</dbReference>
<dbReference type="GO" id="GO:0009927">
    <property type="term" value="F:histidine phosphotransfer kinase activity"/>
    <property type="evidence" value="ECO:0007669"/>
    <property type="project" value="TreeGrafter"/>
</dbReference>
<keyword evidence="5 11" id="KW-0418">Kinase</keyword>
<feature type="domain" description="PAS" evidence="9">
    <location>
        <begin position="118"/>
        <end position="190"/>
    </location>
</feature>
<evidence type="ECO:0000256" key="2">
    <source>
        <dbReference type="ARBA" id="ARBA00012438"/>
    </source>
</evidence>
<feature type="domain" description="PAC" evidence="10">
    <location>
        <begin position="194"/>
        <end position="246"/>
    </location>
</feature>
<dbReference type="SMART" id="SM00091">
    <property type="entry name" value="PAS"/>
    <property type="match status" value="3"/>
</dbReference>
<evidence type="ECO:0000259" key="9">
    <source>
        <dbReference type="PROSITE" id="PS50112"/>
    </source>
</evidence>
<dbReference type="PATRIC" id="fig|1313304.3.peg.1332"/>
<feature type="domain" description="Histidine kinase" evidence="7">
    <location>
        <begin position="506"/>
        <end position="727"/>
    </location>
</feature>
<dbReference type="SMART" id="SM00387">
    <property type="entry name" value="HATPase_c"/>
    <property type="match status" value="1"/>
</dbReference>
<reference evidence="11 12" key="1">
    <citation type="journal article" date="2013" name="Environ. Microbiol.">
        <title>Genome analysis of Chitinivibrio alkaliphilus gen. nov., sp. nov., a novel extremely haloalkaliphilic anaerobic chitinolytic bacterium from the candidate phylum Termite Group 3.</title>
        <authorList>
            <person name="Sorokin D.Y."/>
            <person name="Gumerov V.M."/>
            <person name="Rakitin A.L."/>
            <person name="Beletsky A.V."/>
            <person name="Damste J.S."/>
            <person name="Muyzer G."/>
            <person name="Mardanov A.V."/>
            <person name="Ravin N.V."/>
        </authorList>
    </citation>
    <scope>NUCLEOTIDE SEQUENCE [LARGE SCALE GENOMIC DNA]</scope>
    <source>
        <strain evidence="11 12">ACht1</strain>
    </source>
</reference>
<dbReference type="PANTHER" id="PTHR43047">
    <property type="entry name" value="TWO-COMPONENT HISTIDINE PROTEIN KINASE"/>
    <property type="match status" value="1"/>
</dbReference>
<dbReference type="InterPro" id="IPR001610">
    <property type="entry name" value="PAC"/>
</dbReference>
<feature type="domain" description="PAS" evidence="9">
    <location>
        <begin position="243"/>
        <end position="289"/>
    </location>
</feature>
<dbReference type="Gene3D" id="3.40.50.2300">
    <property type="match status" value="1"/>
</dbReference>
<dbReference type="InterPro" id="IPR003594">
    <property type="entry name" value="HATPase_dom"/>
</dbReference>
<dbReference type="PRINTS" id="PR00344">
    <property type="entry name" value="BCTRLSENSOR"/>
</dbReference>
<dbReference type="Pfam" id="PF00072">
    <property type="entry name" value="Response_reg"/>
    <property type="match status" value="1"/>
</dbReference>
<dbReference type="AlphaFoldDB" id="U7DBD4"/>
<comment type="catalytic activity">
    <reaction evidence="1">
        <text>ATP + protein L-histidine = ADP + protein N-phospho-L-histidine.</text>
        <dbReference type="EC" id="2.7.13.3"/>
    </reaction>
</comment>
<evidence type="ECO:0000256" key="4">
    <source>
        <dbReference type="ARBA" id="ARBA00022679"/>
    </source>
</evidence>
<feature type="domain" description="PAC" evidence="10">
    <location>
        <begin position="317"/>
        <end position="368"/>
    </location>
</feature>
<dbReference type="InterPro" id="IPR013655">
    <property type="entry name" value="PAS_fold_3"/>
</dbReference>
<evidence type="ECO:0000259" key="8">
    <source>
        <dbReference type="PROSITE" id="PS50110"/>
    </source>
</evidence>
<organism evidence="11 12">
    <name type="scientific">Chitinivibrio alkaliphilus ACht1</name>
    <dbReference type="NCBI Taxonomy" id="1313304"/>
    <lineage>
        <taxon>Bacteria</taxon>
        <taxon>Pseudomonadati</taxon>
        <taxon>Fibrobacterota</taxon>
        <taxon>Chitinivibrionia</taxon>
        <taxon>Chitinivibrionales</taxon>
        <taxon>Chitinivibrionaceae</taxon>
        <taxon>Chitinivibrio</taxon>
    </lineage>
</organism>
<dbReference type="Gene3D" id="3.30.450.20">
    <property type="entry name" value="PAS domain"/>
    <property type="match status" value="3"/>
</dbReference>
<accession>U7DBD4</accession>
<evidence type="ECO:0000313" key="11">
    <source>
        <dbReference type="EMBL" id="ERP31735.1"/>
    </source>
</evidence>
<feature type="domain" description="PAS" evidence="9">
    <location>
        <begin position="369"/>
        <end position="413"/>
    </location>
</feature>
<evidence type="ECO:0000259" key="10">
    <source>
        <dbReference type="PROSITE" id="PS50113"/>
    </source>
</evidence>
<dbReference type="eggNOG" id="COG2205">
    <property type="taxonomic scope" value="Bacteria"/>
</dbReference>
<dbReference type="GO" id="GO:0000155">
    <property type="term" value="F:phosphorelay sensor kinase activity"/>
    <property type="evidence" value="ECO:0007669"/>
    <property type="project" value="InterPro"/>
</dbReference>
<name>U7DBD4_9BACT</name>
<dbReference type="PROSITE" id="PS50109">
    <property type="entry name" value="HIS_KIN"/>
    <property type="match status" value="1"/>
</dbReference>
<dbReference type="GO" id="GO:0005886">
    <property type="term" value="C:plasma membrane"/>
    <property type="evidence" value="ECO:0007669"/>
    <property type="project" value="TreeGrafter"/>
</dbReference>
<protein>
    <recommendedName>
        <fullName evidence="2">histidine kinase</fullName>
        <ecNumber evidence="2">2.7.13.3</ecNumber>
    </recommendedName>
</protein>
<evidence type="ECO:0000259" key="7">
    <source>
        <dbReference type="PROSITE" id="PS50109"/>
    </source>
</evidence>
<dbReference type="InterPro" id="IPR000014">
    <property type="entry name" value="PAS"/>
</dbReference>
<dbReference type="Pfam" id="PF02518">
    <property type="entry name" value="HATPase_c"/>
    <property type="match status" value="1"/>
</dbReference>
<dbReference type="InterPro" id="IPR001789">
    <property type="entry name" value="Sig_transdc_resp-reg_receiver"/>
</dbReference>
<comment type="caution">
    <text evidence="11">The sequence shown here is derived from an EMBL/GenBank/DDBJ whole genome shotgun (WGS) entry which is preliminary data.</text>
</comment>
<dbReference type="CDD" id="cd16922">
    <property type="entry name" value="HATPase_EvgS-ArcB-TorS-like"/>
    <property type="match status" value="1"/>
</dbReference>
<dbReference type="CDD" id="cd17546">
    <property type="entry name" value="REC_hyHK_CKI1_RcsC-like"/>
    <property type="match status" value="1"/>
</dbReference>
<dbReference type="Pfam" id="PF08447">
    <property type="entry name" value="PAS_3"/>
    <property type="match status" value="1"/>
</dbReference>
<dbReference type="RefSeq" id="WP_022636858.1">
    <property type="nucleotide sequence ID" value="NZ_ASJR01000010.1"/>
</dbReference>
<dbReference type="CDD" id="cd00130">
    <property type="entry name" value="PAS"/>
    <property type="match status" value="3"/>
</dbReference>
<keyword evidence="4" id="KW-0808">Transferase</keyword>
<evidence type="ECO:0000313" key="12">
    <source>
        <dbReference type="Proteomes" id="UP000017148"/>
    </source>
</evidence>
<dbReference type="InterPro" id="IPR005467">
    <property type="entry name" value="His_kinase_dom"/>
</dbReference>
<sequence length="1010" mass="113802">MTALNASEVSLDELNLPAIVFSVENGRVWCEFCTPQFSDYFPDLPRIPEKECPADGDPEIHFWSFLRSLSTAPAGGGSFPYPGGTWGYEGALTHLSENRFVFCVHGRETLENAEESEELELLRLAIAAREDGVWDWKIPSNRFYFSPRWKSILGYTEEEIPNTFLGFLHLVHPADQPTVQQAINAYFQGSLSRFSLEFRMKRRDGSYAWILSRGVVVRDARGKPRRFSGIHSDISEYKAVQDQLHKLHEAVEQSNASIIITDVQGRIEYVNPYFTTLTGYTFSEVKGKSPRFLKAKRTDERKKYELLWKTIGSGQTWQGEFQNQKKNGEIYWEKATISPILRQDEVVGYIAVKDNITRDKEITQELRRAETQMRSYIEKAPYGIAVVDAQGRFIVCNHEMSRITGYGRRKLHGISFAEVLPDTLENSPLLSFQTCEPEEEISEEVPLRQASGEIIWVEIRAYKTLQDEGILFFRDITKVRAYEKKIISAKIEAEQANSVKNSFLENMTHEFRTPLSGIVGFADLLQKTSLTEDQRTYLSYLQESAQLLNTVISDVLHFSRLCGKGQLGPTEWVVPERFIQECCDDVSALCEEKGLSLTVSLSSSMPPSIAVHTTELRKVMRALLENAIKFTSEGGITLSLRNVQGAAGKGLIEFVVSDTGCGISKDVHKAVFDPFVQEDITKTRRYGGTGLGLAIVRQTLLGMKSDINVSSTPGEGSSFYFFLPCEYGEARICMDEPAVLCVGKKPPAIRLFCNNHAIPLSFEKSPMRAIHLLQEEHFSHVFVDSESLPMNIRSFLRGIERHVLYERELSRAIIFPPGALPNEALLKKYRCDHFLTAPVSEKALARIIAPPRKPQAEPSSALPHREEHLSSIQEWYSKKQFLVVDDNKVNRVVLKSVLAQLLPHTIVLAASSGEGAVEVYRDNPCCCIFMDIQMSGIDGYEAAARIRKGSSGDAVILIGLTAGHISSSAKTHLDMILEKPVQRQELIRILYELRDAVPFPHRREDESATN</sequence>
<dbReference type="NCBIfam" id="TIGR00229">
    <property type="entry name" value="sensory_box"/>
    <property type="match status" value="3"/>
</dbReference>
<dbReference type="Proteomes" id="UP000017148">
    <property type="component" value="Unassembled WGS sequence"/>
</dbReference>
<dbReference type="PROSITE" id="PS50113">
    <property type="entry name" value="PAC"/>
    <property type="match status" value="2"/>
</dbReference>
<dbReference type="PROSITE" id="PS50112">
    <property type="entry name" value="PAS"/>
    <property type="match status" value="3"/>
</dbReference>
<dbReference type="SUPFAM" id="SSF52172">
    <property type="entry name" value="CheY-like"/>
    <property type="match status" value="1"/>
</dbReference>
<dbReference type="InterPro" id="IPR036890">
    <property type="entry name" value="HATPase_C_sf"/>
</dbReference>
<dbReference type="InterPro" id="IPR000700">
    <property type="entry name" value="PAS-assoc_C"/>
</dbReference>
<dbReference type="CDD" id="cd00082">
    <property type="entry name" value="HisKA"/>
    <property type="match status" value="1"/>
</dbReference>
<keyword evidence="3 6" id="KW-0597">Phosphoprotein</keyword>
<dbReference type="SUPFAM" id="SSF47384">
    <property type="entry name" value="Homodimeric domain of signal transducing histidine kinase"/>
    <property type="match status" value="1"/>
</dbReference>
<keyword evidence="12" id="KW-1185">Reference proteome</keyword>
<dbReference type="EMBL" id="ASJR01000010">
    <property type="protein sequence ID" value="ERP31735.1"/>
    <property type="molecule type" value="Genomic_DNA"/>
</dbReference>
<dbReference type="EC" id="2.7.13.3" evidence="2"/>
<proteinExistence type="predicted"/>
<dbReference type="Gene3D" id="3.30.565.10">
    <property type="entry name" value="Histidine kinase-like ATPase, C-terminal domain"/>
    <property type="match status" value="1"/>
</dbReference>
<feature type="modified residue" description="4-aspartylphosphate" evidence="6">
    <location>
        <position position="931"/>
    </location>
</feature>
<gene>
    <name evidence="11" type="ORF">CALK_1399</name>
</gene>
<dbReference type="InterPro" id="IPR011006">
    <property type="entry name" value="CheY-like_superfamily"/>
</dbReference>